<feature type="domain" description="Fumarylacetoacetase-like C-terminal" evidence="3">
    <location>
        <begin position="68"/>
        <end position="244"/>
    </location>
</feature>
<dbReference type="InterPro" id="IPR051121">
    <property type="entry name" value="FAH"/>
</dbReference>
<proteinExistence type="inferred from homology"/>
<accession>A0A3M8LDY1</accession>
<feature type="domain" description="Rv2993c-like N-terminal" evidence="4">
    <location>
        <begin position="1"/>
        <end position="50"/>
    </location>
</feature>
<dbReference type="SUPFAM" id="SSF56529">
    <property type="entry name" value="FAH"/>
    <property type="match status" value="1"/>
</dbReference>
<dbReference type="GO" id="GO:0046872">
    <property type="term" value="F:metal ion binding"/>
    <property type="evidence" value="ECO:0007669"/>
    <property type="project" value="UniProtKB-KW"/>
</dbReference>
<reference evidence="5 6" key="1">
    <citation type="submission" date="2018-11" db="EMBL/GenBank/DDBJ databases">
        <title>Cryobacterium sp. nov., isolated from rhizosphere soil of lettuce.</title>
        <authorList>
            <person name="Wang Y."/>
        </authorList>
    </citation>
    <scope>NUCLEOTIDE SEQUENCE [LARGE SCALE GENOMIC DNA]</scope>
    <source>
        <strain evidence="5 6">NEAU-85</strain>
    </source>
</reference>
<organism evidence="5 6">
    <name type="scientific">Cryobacterium tepidiphilum</name>
    <dbReference type="NCBI Taxonomy" id="2486026"/>
    <lineage>
        <taxon>Bacteria</taxon>
        <taxon>Bacillati</taxon>
        <taxon>Actinomycetota</taxon>
        <taxon>Actinomycetes</taxon>
        <taxon>Micrococcales</taxon>
        <taxon>Microbacteriaceae</taxon>
        <taxon>Cryobacterium</taxon>
    </lineage>
</organism>
<dbReference type="PANTHER" id="PTHR42796:SF4">
    <property type="entry name" value="FUMARYLACETOACETATE HYDROLASE DOMAIN-CONTAINING PROTEIN 2A"/>
    <property type="match status" value="1"/>
</dbReference>
<evidence type="ECO:0000313" key="5">
    <source>
        <dbReference type="EMBL" id="RNE63763.1"/>
    </source>
</evidence>
<dbReference type="InterPro" id="IPR011234">
    <property type="entry name" value="Fumarylacetoacetase-like_C"/>
</dbReference>
<dbReference type="RefSeq" id="WP_123045373.1">
    <property type="nucleotide sequence ID" value="NZ_RDSR01000007.1"/>
</dbReference>
<dbReference type="AlphaFoldDB" id="A0A3M8LDY1"/>
<dbReference type="PANTHER" id="PTHR42796">
    <property type="entry name" value="FUMARYLACETOACETATE HYDROLASE DOMAIN-CONTAINING PROTEIN 2A-RELATED"/>
    <property type="match status" value="1"/>
</dbReference>
<comment type="caution">
    <text evidence="5">The sequence shown here is derived from an EMBL/GenBank/DDBJ whole genome shotgun (WGS) entry which is preliminary data.</text>
</comment>
<sequence>MRLARIQSDAGPVPVAQRDDRWEVVRDLFAAELEFTGESFPVGQVTFLPPVEPRVVLGMAHNSGRADRALPPQAFFKSPHTVVGDGDAVILDDGVGPVSIEGELALVIGRRSRHLAPGETSAFVLGYTVGNDVTAVGQIPLDDRLVQAKSGEGFTPLGPWIETDVDPASLGITVLVNDVVVARSSSEALAWNVDEQLVYLTSHLELGPGDVVLTGAPGTAAPVDPGDSVEIRIDGIAALRNPVRTGPARAPLPTP</sequence>
<dbReference type="Gene3D" id="3.90.850.10">
    <property type="entry name" value="Fumarylacetoacetase-like, C-terminal domain"/>
    <property type="match status" value="1"/>
</dbReference>
<name>A0A3M8LDY1_9MICO</name>
<gene>
    <name evidence="5" type="ORF">EEJ31_05890</name>
</gene>
<dbReference type="Proteomes" id="UP000279859">
    <property type="component" value="Unassembled WGS sequence"/>
</dbReference>
<evidence type="ECO:0000259" key="3">
    <source>
        <dbReference type="Pfam" id="PF01557"/>
    </source>
</evidence>
<evidence type="ECO:0000313" key="6">
    <source>
        <dbReference type="Proteomes" id="UP000279859"/>
    </source>
</evidence>
<keyword evidence="6" id="KW-1185">Reference proteome</keyword>
<dbReference type="OrthoDB" id="9805307at2"/>
<dbReference type="InterPro" id="IPR036663">
    <property type="entry name" value="Fumarylacetoacetase_C_sf"/>
</dbReference>
<evidence type="ECO:0000256" key="2">
    <source>
        <dbReference type="ARBA" id="ARBA00022723"/>
    </source>
</evidence>
<protein>
    <submittedName>
        <fullName evidence="5">DUF2437 domain-containing protein</fullName>
    </submittedName>
</protein>
<keyword evidence="2" id="KW-0479">Metal-binding</keyword>
<comment type="similarity">
    <text evidence="1">Belongs to the FAH family.</text>
</comment>
<evidence type="ECO:0000259" key="4">
    <source>
        <dbReference type="Pfam" id="PF10370"/>
    </source>
</evidence>
<dbReference type="Pfam" id="PF10370">
    <property type="entry name" value="Rv2993c-like_N"/>
    <property type="match status" value="1"/>
</dbReference>
<dbReference type="GO" id="GO:0044281">
    <property type="term" value="P:small molecule metabolic process"/>
    <property type="evidence" value="ECO:0007669"/>
    <property type="project" value="UniProtKB-ARBA"/>
</dbReference>
<evidence type="ECO:0000256" key="1">
    <source>
        <dbReference type="ARBA" id="ARBA00010211"/>
    </source>
</evidence>
<dbReference type="InterPro" id="IPR018833">
    <property type="entry name" value="Rv2993c-like_N"/>
</dbReference>
<dbReference type="GO" id="GO:0003824">
    <property type="term" value="F:catalytic activity"/>
    <property type="evidence" value="ECO:0007669"/>
    <property type="project" value="InterPro"/>
</dbReference>
<dbReference type="EMBL" id="RDSR01000007">
    <property type="protein sequence ID" value="RNE63763.1"/>
    <property type="molecule type" value="Genomic_DNA"/>
</dbReference>
<dbReference type="Pfam" id="PF01557">
    <property type="entry name" value="FAA_hydrolase"/>
    <property type="match status" value="1"/>
</dbReference>